<gene>
    <name evidence="1" type="ORF">MGAD_00140</name>
</gene>
<dbReference type="InterPro" id="IPR029058">
    <property type="entry name" value="AB_hydrolase_fold"/>
</dbReference>
<dbReference type="Gene3D" id="3.40.50.1820">
    <property type="entry name" value="alpha/beta hydrolase"/>
    <property type="match status" value="1"/>
</dbReference>
<evidence type="ECO:0000313" key="2">
    <source>
        <dbReference type="Proteomes" id="UP000466187"/>
    </source>
</evidence>
<name>A0A7I7WDS4_MYCGU</name>
<reference evidence="1 2" key="1">
    <citation type="journal article" date="2019" name="Emerg. Microbes Infect.">
        <title>Comprehensive subspecies identification of 175 nontuberculous mycobacteria species based on 7547 genomic profiles.</title>
        <authorList>
            <person name="Matsumoto Y."/>
            <person name="Kinjo T."/>
            <person name="Motooka D."/>
            <person name="Nabeya D."/>
            <person name="Jung N."/>
            <person name="Uechi K."/>
            <person name="Horii T."/>
            <person name="Iida T."/>
            <person name="Fujita J."/>
            <person name="Nakamura S."/>
        </authorList>
    </citation>
    <scope>NUCLEOTIDE SEQUENCE [LARGE SCALE GENOMIC DNA]</scope>
    <source>
        <strain evidence="1 2">JCM 12688</strain>
    </source>
</reference>
<protein>
    <recommendedName>
        <fullName evidence="3">Epoxide hydrolase</fullName>
    </recommendedName>
</protein>
<accession>A0A7I7WDS4</accession>
<evidence type="ECO:0008006" key="3">
    <source>
        <dbReference type="Google" id="ProtNLM"/>
    </source>
</evidence>
<dbReference type="RefSeq" id="WP_235690340.1">
    <property type="nucleotide sequence ID" value="NZ_AP022608.1"/>
</dbReference>
<dbReference type="AlphaFoldDB" id="A0A7I7WDS4"/>
<dbReference type="Proteomes" id="UP000466187">
    <property type="component" value="Chromosome"/>
</dbReference>
<dbReference type="EMBL" id="AP022608">
    <property type="protein sequence ID" value="BBZ15679.1"/>
    <property type="molecule type" value="Genomic_DNA"/>
</dbReference>
<dbReference type="KEGG" id="mgad:MGAD_00140"/>
<sequence length="194" mass="21716">MWYQDYFSAQDGIIAEIEEDLRTWLLGLTYTVSGDAVSAATRAAEAEGIDLAAMDPLDVIRAGPLCMPEGARLKDAFVYPEKMPDWFTDEDLDFYTSEFERSGFGGPLSFYHNIDNDWHDLADQAGKPLTPPAVFIGGQYDVGTTWGAEATERAGEMMPNYCGTHMVAEVGHWIQQEEPKEINRLLLDFLHGLR</sequence>
<evidence type="ECO:0000313" key="1">
    <source>
        <dbReference type="EMBL" id="BBZ15679.1"/>
    </source>
</evidence>
<dbReference type="SUPFAM" id="SSF53474">
    <property type="entry name" value="alpha/beta-Hydrolases"/>
    <property type="match status" value="1"/>
</dbReference>
<proteinExistence type="predicted"/>
<organism evidence="1 2">
    <name type="scientific">Mycolicibacterium gadium</name>
    <name type="common">Mycobacterium gadium</name>
    <dbReference type="NCBI Taxonomy" id="1794"/>
    <lineage>
        <taxon>Bacteria</taxon>
        <taxon>Bacillati</taxon>
        <taxon>Actinomycetota</taxon>
        <taxon>Actinomycetes</taxon>
        <taxon>Mycobacteriales</taxon>
        <taxon>Mycobacteriaceae</taxon>
        <taxon>Mycolicibacterium</taxon>
    </lineage>
</organism>
<dbReference type="PANTHER" id="PTHR43329">
    <property type="entry name" value="EPOXIDE HYDROLASE"/>
    <property type="match status" value="1"/>
</dbReference>